<dbReference type="AlphaFoldDB" id="A0A857CBE4"/>
<comment type="subcellular location">
    <subcellularLocation>
        <location evidence="10">Cell outer membrane</location>
        <topology evidence="10">Multi-pass membrane protein</topology>
    </subcellularLocation>
</comment>
<dbReference type="GO" id="GO:0046930">
    <property type="term" value="C:pore complex"/>
    <property type="evidence" value="ECO:0007669"/>
    <property type="project" value="UniProtKB-KW"/>
</dbReference>
<keyword evidence="5 10" id="KW-0732">Signal</keyword>
<keyword evidence="6 10" id="KW-0406">Ion transport</keyword>
<dbReference type="Proteomes" id="UP000435648">
    <property type="component" value="Chromosome"/>
</dbReference>
<keyword evidence="4 10" id="KW-0812">Transmembrane</keyword>
<feature type="chain" id="PRO_5033113634" description="Porin" evidence="10">
    <location>
        <begin position="23"/>
        <end position="409"/>
    </location>
</feature>
<evidence type="ECO:0000256" key="5">
    <source>
        <dbReference type="ARBA" id="ARBA00022729"/>
    </source>
</evidence>
<organism evidence="11 12">
    <name type="scientific">Stappia indica</name>
    <dbReference type="NCBI Taxonomy" id="538381"/>
    <lineage>
        <taxon>Bacteria</taxon>
        <taxon>Pseudomonadati</taxon>
        <taxon>Pseudomonadota</taxon>
        <taxon>Alphaproteobacteria</taxon>
        <taxon>Hyphomicrobiales</taxon>
        <taxon>Stappiaceae</taxon>
        <taxon>Stappia</taxon>
    </lineage>
</organism>
<evidence type="ECO:0000256" key="4">
    <source>
        <dbReference type="ARBA" id="ARBA00022692"/>
    </source>
</evidence>
<dbReference type="GO" id="GO:0015288">
    <property type="term" value="F:porin activity"/>
    <property type="evidence" value="ECO:0007669"/>
    <property type="project" value="UniProtKB-KW"/>
</dbReference>
<proteinExistence type="inferred from homology"/>
<evidence type="ECO:0000313" key="11">
    <source>
        <dbReference type="EMBL" id="QGZ36151.1"/>
    </source>
</evidence>
<dbReference type="OrthoDB" id="7801681at2"/>
<keyword evidence="9 10" id="KW-0998">Cell outer membrane</keyword>
<name>A0A857CBE4_9HYPH</name>
<keyword evidence="2 10" id="KW-0813">Transport</keyword>
<evidence type="ECO:0000256" key="3">
    <source>
        <dbReference type="ARBA" id="ARBA00022452"/>
    </source>
</evidence>
<evidence type="ECO:0000256" key="10">
    <source>
        <dbReference type="RuleBase" id="RU364005"/>
    </source>
</evidence>
<sequence>MNIKSILLGASAAALAATGAQAADLPVAPEPVDYVRVCDAFGTGFFYIPGTETCLKIGGSVRAEFRVNDLLDKGGSRWGGATRNTLPLADSTTMRARGYFNFDSRTNTEYGLLRTYVSVWITADNSAPVATELDEAFIQLGGFVAGRTSSYFDFYTGNNWGAVLSQGFSDYGETNLFAYTAQFGNGFSASISAEAGDKKRAEIWDATLPAGVLSADFYSGNKVPDFVANLRVDQGWGSAQIMGALHHVYGRSVAGLTGGESAAGWAIGAGATFNLPMIAPGDNFSIQASYAQGAIGYVNSNWAGSSRFAGAAYNAAGQLKLSTAWGIGAGFTHFWTPAISTSITGSYSALDQATARFADIREVNVQGNLVWRPVSGLQVGAELEYQHRDRDFLANTSDLVGVFRVQRTF</sequence>
<dbReference type="SUPFAM" id="SSF56935">
    <property type="entry name" value="Porins"/>
    <property type="match status" value="1"/>
</dbReference>
<dbReference type="Pfam" id="PF02530">
    <property type="entry name" value="Porin_2"/>
    <property type="match status" value="1"/>
</dbReference>
<protein>
    <recommendedName>
        <fullName evidence="10">Porin</fullName>
    </recommendedName>
</protein>
<dbReference type="KEGG" id="siw:GH266_17650"/>
<evidence type="ECO:0000256" key="7">
    <source>
        <dbReference type="ARBA" id="ARBA00023114"/>
    </source>
</evidence>
<evidence type="ECO:0000256" key="9">
    <source>
        <dbReference type="ARBA" id="ARBA00023237"/>
    </source>
</evidence>
<comment type="function">
    <text evidence="10">Forms passive diffusion pores that allow small molecular weight hydrophilic materials across the outer membrane.</text>
</comment>
<keyword evidence="8 10" id="KW-0472">Membrane</keyword>
<accession>A0A857CBE4</accession>
<reference evidence="11 12" key="1">
    <citation type="submission" date="2019-12" db="EMBL/GenBank/DDBJ databases">
        <title>The genome of Stappia indica PHM037.</title>
        <authorList>
            <person name="Kacar D."/>
            <person name="Galan B."/>
            <person name="Canedo L."/>
            <person name="Rodriguez P."/>
            <person name="de la Calle F."/>
            <person name="Garcia J.L."/>
        </authorList>
    </citation>
    <scope>NUCLEOTIDE SEQUENCE [LARGE SCALE GENOMIC DNA]</scope>
    <source>
        <strain evidence="11 12">PHM037</strain>
    </source>
</reference>
<evidence type="ECO:0000313" key="12">
    <source>
        <dbReference type="Proteomes" id="UP000435648"/>
    </source>
</evidence>
<dbReference type="RefSeq" id="WP_158194996.1">
    <property type="nucleotide sequence ID" value="NZ_CP046908.1"/>
</dbReference>
<dbReference type="InterPro" id="IPR003684">
    <property type="entry name" value="Porin_alphabac"/>
</dbReference>
<evidence type="ECO:0000256" key="1">
    <source>
        <dbReference type="ARBA" id="ARBA00009521"/>
    </source>
</evidence>
<feature type="signal peptide" evidence="10">
    <location>
        <begin position="1"/>
        <end position="22"/>
    </location>
</feature>
<comment type="domain">
    <text evidence="10">Consists of 16-stranded beta-barrel sheets, with large surface-exposed loops, that form a transmembrane pore at the center of each barrel. The pore is partially ocluded by a peptide loop that folds into the pore lumen.</text>
</comment>
<evidence type="ECO:0000256" key="8">
    <source>
        <dbReference type="ARBA" id="ARBA00023136"/>
    </source>
</evidence>
<keyword evidence="7 10" id="KW-0626">Porin</keyword>
<evidence type="ECO:0000256" key="2">
    <source>
        <dbReference type="ARBA" id="ARBA00022448"/>
    </source>
</evidence>
<evidence type="ECO:0000256" key="6">
    <source>
        <dbReference type="ARBA" id="ARBA00023065"/>
    </source>
</evidence>
<dbReference type="GO" id="GO:0006811">
    <property type="term" value="P:monoatomic ion transport"/>
    <property type="evidence" value="ECO:0007669"/>
    <property type="project" value="UniProtKB-KW"/>
</dbReference>
<keyword evidence="3 10" id="KW-1134">Transmembrane beta strand</keyword>
<gene>
    <name evidence="11" type="ORF">GH266_17650</name>
</gene>
<comment type="similarity">
    <text evidence="1 10">Belongs to the alphaproteobacteria porin family.</text>
</comment>
<dbReference type="GO" id="GO:0009279">
    <property type="term" value="C:cell outer membrane"/>
    <property type="evidence" value="ECO:0007669"/>
    <property type="project" value="UniProtKB-SubCell"/>
</dbReference>
<dbReference type="EMBL" id="CP046908">
    <property type="protein sequence ID" value="QGZ36151.1"/>
    <property type="molecule type" value="Genomic_DNA"/>
</dbReference>